<protein>
    <submittedName>
        <fullName evidence="1">Uncharacterized protein</fullName>
    </submittedName>
</protein>
<evidence type="ECO:0000313" key="2">
    <source>
        <dbReference type="Proteomes" id="UP001163603"/>
    </source>
</evidence>
<dbReference type="EMBL" id="CM047747">
    <property type="protein sequence ID" value="KAJ0018523.1"/>
    <property type="molecule type" value="Genomic_DNA"/>
</dbReference>
<comment type="caution">
    <text evidence="1">The sequence shown here is derived from an EMBL/GenBank/DDBJ whole genome shotgun (WGS) entry which is preliminary data.</text>
</comment>
<proteinExistence type="predicted"/>
<dbReference type="Proteomes" id="UP001163603">
    <property type="component" value="Chromosome 12"/>
</dbReference>
<reference evidence="2" key="1">
    <citation type="journal article" date="2023" name="G3 (Bethesda)">
        <title>Genome assembly and association tests identify interacting loci associated with vigor, precocity, and sex in interspecific pistachio rootstocks.</title>
        <authorList>
            <person name="Palmer W."/>
            <person name="Jacygrad E."/>
            <person name="Sagayaradj S."/>
            <person name="Cavanaugh K."/>
            <person name="Han R."/>
            <person name="Bertier L."/>
            <person name="Beede B."/>
            <person name="Kafkas S."/>
            <person name="Golino D."/>
            <person name="Preece J."/>
            <person name="Michelmore R."/>
        </authorList>
    </citation>
    <scope>NUCLEOTIDE SEQUENCE [LARGE SCALE GENOMIC DNA]</scope>
</reference>
<evidence type="ECO:0000313" key="1">
    <source>
        <dbReference type="EMBL" id="KAJ0018523.1"/>
    </source>
</evidence>
<gene>
    <name evidence="1" type="ORF">Pint_09990</name>
</gene>
<sequence>MALPHLTSLAATTFSRLPPTNYRISIASFSKYVVLPSGVQCMASIKMCDETIVRRSANYQPSIWSFDYVQSLKSEYVGESCAKRVKKLKNDVRLMLDTVVDPLHQLELVDDLQRLGISYHFEDEIKSILNSIYNKNQNQKSLHAVALEFRLLRQHGYDISAEIFNNFRDEKRNFKSCINDDCKGILSLYEAAFLLKEGENAIFHDIRSFTTSYLKAYLKDNKDQYLSAVVSHALELPLNWRMLRLEARWVIDLYERRPDMNNIVLELAKLDFNMVQATHQDDLKYSSRWWGNTGLAEKLSFARDRLMENFLWTVGVIFEPGFGYCRRMSTKMLLRGWRWDVNAMEQLPEYMKICFLVLHTAINEMALDSLKAHGVDIIPYLKKTWADICKSYLLEAKWYHSGYIPTVAEYIENAWVSISGPVILVHAYFFITNPVTKEALECLEEYNNIIRWSSMIFRLADDLVTSSVELKRGDVTKSIQCYMHETGASEKDAREHIREMITVAWMKMNKDRLENPHLSNTVFIEIAMNLARMAQCMYQYGDGHGIPDRETKDRALSLLVNPIPLTYEYHK</sequence>
<name>A0ACC0XME4_9ROSI</name>
<organism evidence="1 2">
    <name type="scientific">Pistacia integerrima</name>
    <dbReference type="NCBI Taxonomy" id="434235"/>
    <lineage>
        <taxon>Eukaryota</taxon>
        <taxon>Viridiplantae</taxon>
        <taxon>Streptophyta</taxon>
        <taxon>Embryophyta</taxon>
        <taxon>Tracheophyta</taxon>
        <taxon>Spermatophyta</taxon>
        <taxon>Magnoliopsida</taxon>
        <taxon>eudicotyledons</taxon>
        <taxon>Gunneridae</taxon>
        <taxon>Pentapetalae</taxon>
        <taxon>rosids</taxon>
        <taxon>malvids</taxon>
        <taxon>Sapindales</taxon>
        <taxon>Anacardiaceae</taxon>
        <taxon>Pistacia</taxon>
    </lineage>
</organism>
<accession>A0ACC0XME4</accession>
<keyword evidence="2" id="KW-1185">Reference proteome</keyword>